<dbReference type="InterPro" id="IPR011047">
    <property type="entry name" value="Quinoprotein_ADH-like_sf"/>
</dbReference>
<feature type="repeat" description="WD" evidence="3">
    <location>
        <begin position="888"/>
        <end position="929"/>
    </location>
</feature>
<dbReference type="Pfam" id="PF00400">
    <property type="entry name" value="WD40"/>
    <property type="match status" value="2"/>
</dbReference>
<feature type="repeat" description="WD" evidence="3">
    <location>
        <begin position="764"/>
        <end position="803"/>
    </location>
</feature>
<feature type="domain" description="Nephrocystin 3-like N-terminal" evidence="4">
    <location>
        <begin position="29"/>
        <end position="213"/>
    </location>
</feature>
<evidence type="ECO:0000256" key="2">
    <source>
        <dbReference type="ARBA" id="ARBA00022737"/>
    </source>
</evidence>
<protein>
    <recommendedName>
        <fullName evidence="4">Nephrocystin 3-like N-terminal domain-containing protein</fullName>
    </recommendedName>
</protein>
<evidence type="ECO:0000256" key="1">
    <source>
        <dbReference type="ARBA" id="ARBA00022574"/>
    </source>
</evidence>
<dbReference type="EMBL" id="BAAASJ010000035">
    <property type="protein sequence ID" value="GAA2638400.1"/>
    <property type="molecule type" value="Genomic_DNA"/>
</dbReference>
<accession>A0ABP6D8C0</accession>
<dbReference type="Gene3D" id="3.40.50.300">
    <property type="entry name" value="P-loop containing nucleotide triphosphate hydrolases"/>
    <property type="match status" value="1"/>
</dbReference>
<dbReference type="SMART" id="SM00320">
    <property type="entry name" value="WD40"/>
    <property type="match status" value="7"/>
</dbReference>
<dbReference type="RefSeq" id="WP_344391319.1">
    <property type="nucleotide sequence ID" value="NZ_BAAASJ010000035.1"/>
</dbReference>
<gene>
    <name evidence="5" type="ORF">GCM10010307_36770</name>
</gene>
<dbReference type="SUPFAM" id="SSF52540">
    <property type="entry name" value="P-loop containing nucleoside triphosphate hydrolases"/>
    <property type="match status" value="1"/>
</dbReference>
<dbReference type="PANTHER" id="PTHR19879">
    <property type="entry name" value="TRANSCRIPTION INITIATION FACTOR TFIID"/>
    <property type="match status" value="1"/>
</dbReference>
<dbReference type="Proteomes" id="UP001500151">
    <property type="component" value="Unassembled WGS sequence"/>
</dbReference>
<dbReference type="SUPFAM" id="SSF50998">
    <property type="entry name" value="Quinoprotein alcohol dehydrogenase-like"/>
    <property type="match status" value="1"/>
</dbReference>
<evidence type="ECO:0000256" key="3">
    <source>
        <dbReference type="PROSITE-ProRule" id="PRU00221"/>
    </source>
</evidence>
<evidence type="ECO:0000313" key="6">
    <source>
        <dbReference type="Proteomes" id="UP001500151"/>
    </source>
</evidence>
<keyword evidence="1 3" id="KW-0853">WD repeat</keyword>
<keyword evidence="2" id="KW-0677">Repeat</keyword>
<sequence>MTFDKGPGIPAELAGQSDSFVGREWALAKIASWYKTAEPELVISGEPGIGKSALATRLAQISLGEVPSTHGLGQGWLHAWHFCQSQRFSSLNIRGVLEQVAGQLCATLPGYAEAVAYRTPATIVAVNQEFTGSVRDSTVIGINRLVLPEVEPRQLLDGLFRQPLSELGAHAVILFDAVDETEEQIWGPQTLARLLSMLRTEPVPGLRLVLTTRIGPTAELFSHGRQLRLRDDEPAGTHDVHTYLLGRLRDRGIADPTLVAQLIARAADGNFLYATLTASEDSERLRLLASGERVLPHGLADLYSSFLDRQVTADPHQWREIIRPVLGLLVQSRGNGFTRRQLAQLSGLRQSAVDDAVELCAPYLRGSRPDGPFLPFHGSLRDHLRSASRHGVYPRESTERIIATFRADATDPHGVEHLLGYMADRVRLMPSATGGEHTVEHGRQQPRELRELEETVTDCGYLGTRVAATGVDSLLNEITALHNLLPESPVLGSIRGILGRQAHNLRGGESGQETSFTTQQLLYEASVSGHSDLFLPRDPALEPAIATSWSAASENSRLLSHTLATSEYSADAVAMSEDGSRTALCGYTWHVNGMHRTVQVFDTETGSTIREFPLTERKGKVFSLRFCDDGRRLVALRIDRTGVAWDLSSGTEKPLTPAEFTELQPSSQPMGLPSYALPEQVDPQDLADLIVAATPDRRYAAVCEHGGHSVIVWDLAKRTMLGHFDTGLVRSLAISPDGQWVVVGSAYGGVHVLSPLSPAPRLSLDGHRGTVRTASLRDGHAATLGHDGDLKIWDVATGRLLRTVHRPDAPHGEEALALDGEANLCVVGAYRGDATFLDLRLGSRIRPLMVDGKPCDENWRTRDGARDEALPPVGAGDCPRAEWPTHINDRHGSPVSALDISPDGRRIVTGTLNGVVRVWDADTGDLVREVTRDGYLVRAARFTPDGKHLITVAQLGGRYRAQWLGVEMWSLDTGELTEVLWPDETDPPFPLPCDEEVAALTRDGRYLATGHQSGTVTVHDLATRERVGRLVLHGAITCLAFDGPRLLAGTANGDVTLTDVRSAAEPSRG</sequence>
<evidence type="ECO:0000259" key="4">
    <source>
        <dbReference type="Pfam" id="PF24883"/>
    </source>
</evidence>
<reference evidence="6" key="1">
    <citation type="journal article" date="2019" name="Int. J. Syst. Evol. Microbiol.">
        <title>The Global Catalogue of Microorganisms (GCM) 10K type strain sequencing project: providing services to taxonomists for standard genome sequencing and annotation.</title>
        <authorList>
            <consortium name="The Broad Institute Genomics Platform"/>
            <consortium name="The Broad Institute Genome Sequencing Center for Infectious Disease"/>
            <person name="Wu L."/>
            <person name="Ma J."/>
        </authorList>
    </citation>
    <scope>NUCLEOTIDE SEQUENCE [LARGE SCALE GENOMIC DNA]</scope>
    <source>
        <strain evidence="6">JCM 4524</strain>
    </source>
</reference>
<dbReference type="Gene3D" id="2.130.10.10">
    <property type="entry name" value="YVTN repeat-like/Quinoprotein amine dehydrogenase"/>
    <property type="match status" value="4"/>
</dbReference>
<comment type="caution">
    <text evidence="5">The sequence shown here is derived from an EMBL/GenBank/DDBJ whole genome shotgun (WGS) entry which is preliminary data.</text>
</comment>
<keyword evidence="6" id="KW-1185">Reference proteome</keyword>
<dbReference type="PANTHER" id="PTHR19879:SF9">
    <property type="entry name" value="TRANSCRIPTION INITIATION FACTOR TFIID SUBUNIT 5"/>
    <property type="match status" value="1"/>
</dbReference>
<dbReference type="InterPro" id="IPR027417">
    <property type="entry name" value="P-loop_NTPase"/>
</dbReference>
<proteinExistence type="predicted"/>
<name>A0ABP6D8C0_9ACTN</name>
<dbReference type="InterPro" id="IPR015943">
    <property type="entry name" value="WD40/YVTN_repeat-like_dom_sf"/>
</dbReference>
<dbReference type="InterPro" id="IPR056884">
    <property type="entry name" value="NPHP3-like_N"/>
</dbReference>
<dbReference type="PROSITE" id="PS00678">
    <property type="entry name" value="WD_REPEATS_1"/>
    <property type="match status" value="2"/>
</dbReference>
<evidence type="ECO:0000313" key="5">
    <source>
        <dbReference type="EMBL" id="GAA2638400.1"/>
    </source>
</evidence>
<dbReference type="Pfam" id="PF24883">
    <property type="entry name" value="NPHP3_N"/>
    <property type="match status" value="1"/>
</dbReference>
<organism evidence="5 6">
    <name type="scientific">Streptomyces vastus</name>
    <dbReference type="NCBI Taxonomy" id="285451"/>
    <lineage>
        <taxon>Bacteria</taxon>
        <taxon>Bacillati</taxon>
        <taxon>Actinomycetota</taxon>
        <taxon>Actinomycetes</taxon>
        <taxon>Kitasatosporales</taxon>
        <taxon>Streptomycetaceae</taxon>
        <taxon>Streptomyces</taxon>
    </lineage>
</organism>
<dbReference type="PROSITE" id="PS50294">
    <property type="entry name" value="WD_REPEATS_REGION"/>
    <property type="match status" value="1"/>
</dbReference>
<dbReference type="InterPro" id="IPR001680">
    <property type="entry name" value="WD40_rpt"/>
</dbReference>
<dbReference type="PROSITE" id="PS50082">
    <property type="entry name" value="WD_REPEATS_2"/>
    <property type="match status" value="2"/>
</dbReference>
<dbReference type="InterPro" id="IPR019775">
    <property type="entry name" value="WD40_repeat_CS"/>
</dbReference>